<dbReference type="Gene3D" id="3.40.50.2300">
    <property type="match status" value="1"/>
</dbReference>
<evidence type="ECO:0000313" key="12">
    <source>
        <dbReference type="EMBL" id="SFN61542.1"/>
    </source>
</evidence>
<dbReference type="InterPro" id="IPR001867">
    <property type="entry name" value="OmpR/PhoB-type_DNA-bd"/>
</dbReference>
<dbReference type="Pfam" id="PF00072">
    <property type="entry name" value="Response_reg"/>
    <property type="match status" value="1"/>
</dbReference>
<reference evidence="12 13" key="1">
    <citation type="submission" date="2016-10" db="EMBL/GenBank/DDBJ databases">
        <authorList>
            <person name="de Groot N.N."/>
        </authorList>
    </citation>
    <scope>NUCLEOTIDE SEQUENCE [LARGE SCALE GENOMIC DNA]</scope>
    <source>
        <strain evidence="12 13">ML2</strain>
    </source>
</reference>
<keyword evidence="13" id="KW-1185">Reference proteome</keyword>
<evidence type="ECO:0000256" key="3">
    <source>
        <dbReference type="ARBA" id="ARBA00023012"/>
    </source>
</evidence>
<feature type="modified residue" description="4-aspartylphosphate" evidence="8">
    <location>
        <position position="53"/>
    </location>
</feature>
<dbReference type="eggNOG" id="COG0745">
    <property type="taxonomic scope" value="Bacteria"/>
</dbReference>
<keyword evidence="5 9" id="KW-0238">DNA-binding</keyword>
<protein>
    <recommendedName>
        <fullName evidence="1">Stage 0 sporulation protein A homolog</fullName>
    </recommendedName>
</protein>
<dbReference type="SUPFAM" id="SSF52172">
    <property type="entry name" value="CheY-like"/>
    <property type="match status" value="1"/>
</dbReference>
<dbReference type="PROSITE" id="PS51755">
    <property type="entry name" value="OMPR_PHOB"/>
    <property type="match status" value="1"/>
</dbReference>
<dbReference type="GO" id="GO:0005829">
    <property type="term" value="C:cytosol"/>
    <property type="evidence" value="ECO:0007669"/>
    <property type="project" value="TreeGrafter"/>
</dbReference>
<keyword evidence="3" id="KW-0902">Two-component regulatory system</keyword>
<evidence type="ECO:0000256" key="7">
    <source>
        <dbReference type="ARBA" id="ARBA00024867"/>
    </source>
</evidence>
<keyword evidence="6" id="KW-0804">Transcription</keyword>
<dbReference type="GO" id="GO:0006355">
    <property type="term" value="P:regulation of DNA-templated transcription"/>
    <property type="evidence" value="ECO:0007669"/>
    <property type="project" value="InterPro"/>
</dbReference>
<dbReference type="Gene3D" id="1.10.10.10">
    <property type="entry name" value="Winged helix-like DNA-binding domain superfamily/Winged helix DNA-binding domain"/>
    <property type="match status" value="1"/>
</dbReference>
<evidence type="ECO:0000256" key="2">
    <source>
        <dbReference type="ARBA" id="ARBA00022553"/>
    </source>
</evidence>
<comment type="function">
    <text evidence="7">May play the central regulatory role in sporulation. It may be an element of the effector pathway responsible for the activation of sporulation genes in response to nutritional stress. Spo0A may act in concert with spo0H (a sigma factor) to control the expression of some genes that are critical to the sporulation process.</text>
</comment>
<dbReference type="Gene3D" id="6.10.250.690">
    <property type="match status" value="1"/>
</dbReference>
<evidence type="ECO:0000259" key="10">
    <source>
        <dbReference type="PROSITE" id="PS50110"/>
    </source>
</evidence>
<dbReference type="SUPFAM" id="SSF46894">
    <property type="entry name" value="C-terminal effector domain of the bipartite response regulators"/>
    <property type="match status" value="1"/>
</dbReference>
<dbReference type="SMART" id="SM00448">
    <property type="entry name" value="REC"/>
    <property type="match status" value="1"/>
</dbReference>
<evidence type="ECO:0000256" key="9">
    <source>
        <dbReference type="PROSITE-ProRule" id="PRU01091"/>
    </source>
</evidence>
<dbReference type="EMBL" id="FOVK01000003">
    <property type="protein sequence ID" value="SFN61542.1"/>
    <property type="molecule type" value="Genomic_DNA"/>
</dbReference>
<dbReference type="AlphaFoldDB" id="A0A1I5AGM0"/>
<gene>
    <name evidence="12" type="ORF">SAMN04488695_10315</name>
</gene>
<dbReference type="GO" id="GO:0032993">
    <property type="term" value="C:protein-DNA complex"/>
    <property type="evidence" value="ECO:0007669"/>
    <property type="project" value="TreeGrafter"/>
</dbReference>
<name>A0A1I5AGM0_9CLOT</name>
<feature type="domain" description="Response regulatory" evidence="10">
    <location>
        <begin position="4"/>
        <end position="117"/>
    </location>
</feature>
<dbReference type="PANTHER" id="PTHR48111:SF40">
    <property type="entry name" value="PHOSPHATE REGULON TRANSCRIPTIONAL REGULATORY PROTEIN PHOB"/>
    <property type="match status" value="1"/>
</dbReference>
<evidence type="ECO:0000256" key="4">
    <source>
        <dbReference type="ARBA" id="ARBA00023015"/>
    </source>
</evidence>
<dbReference type="GO" id="GO:0000156">
    <property type="term" value="F:phosphorelay response regulator activity"/>
    <property type="evidence" value="ECO:0007669"/>
    <property type="project" value="TreeGrafter"/>
</dbReference>
<dbReference type="OrthoDB" id="9790442at2"/>
<dbReference type="InterPro" id="IPR039420">
    <property type="entry name" value="WalR-like"/>
</dbReference>
<feature type="domain" description="OmpR/PhoB-type" evidence="11">
    <location>
        <begin position="130"/>
        <end position="227"/>
    </location>
</feature>
<evidence type="ECO:0000256" key="6">
    <source>
        <dbReference type="ARBA" id="ARBA00023163"/>
    </source>
</evidence>
<dbReference type="SMART" id="SM00862">
    <property type="entry name" value="Trans_reg_C"/>
    <property type="match status" value="1"/>
</dbReference>
<keyword evidence="4" id="KW-0805">Transcription regulation</keyword>
<dbReference type="Pfam" id="PF00486">
    <property type="entry name" value="Trans_reg_C"/>
    <property type="match status" value="1"/>
</dbReference>
<keyword evidence="2 8" id="KW-0597">Phosphoprotein</keyword>
<dbReference type="Proteomes" id="UP000181899">
    <property type="component" value="Unassembled WGS sequence"/>
</dbReference>
<dbReference type="PANTHER" id="PTHR48111">
    <property type="entry name" value="REGULATOR OF RPOS"/>
    <property type="match status" value="1"/>
</dbReference>
<evidence type="ECO:0000256" key="1">
    <source>
        <dbReference type="ARBA" id="ARBA00018672"/>
    </source>
</evidence>
<proteinExistence type="predicted"/>
<evidence type="ECO:0000259" key="11">
    <source>
        <dbReference type="PROSITE" id="PS51755"/>
    </source>
</evidence>
<dbReference type="GO" id="GO:0000976">
    <property type="term" value="F:transcription cis-regulatory region binding"/>
    <property type="evidence" value="ECO:0007669"/>
    <property type="project" value="TreeGrafter"/>
</dbReference>
<sequence length="230" mass="26155">MKGKILLLEDELRIAEAIAYGLEKEGLTVRMLHTGQGALKAIEDFQPDVLLLDVMLPGMDGFEILKRLSYEKSFGVLMLTAKGEIIDKVLGLELGADDYMTKPFDMRELLARVKSLLRRVEEIKSQEKDPSFIEIRGVKFYPEERKVYAGENLLELTPKEYDLLSTLFLHPDRVYEREQLLDLIWGMDYIGGTRTVDLHVGRLRKKLGPHFSDVIETKHGVGYKVSGGSL</sequence>
<evidence type="ECO:0000256" key="5">
    <source>
        <dbReference type="ARBA" id="ARBA00023125"/>
    </source>
</evidence>
<dbReference type="PROSITE" id="PS50110">
    <property type="entry name" value="RESPONSE_REGULATORY"/>
    <property type="match status" value="1"/>
</dbReference>
<dbReference type="InterPro" id="IPR001789">
    <property type="entry name" value="Sig_transdc_resp-reg_receiver"/>
</dbReference>
<organism evidence="12 13">
    <name type="scientific">Proteiniclasticum ruminis</name>
    <dbReference type="NCBI Taxonomy" id="398199"/>
    <lineage>
        <taxon>Bacteria</taxon>
        <taxon>Bacillati</taxon>
        <taxon>Bacillota</taxon>
        <taxon>Clostridia</taxon>
        <taxon>Eubacteriales</taxon>
        <taxon>Clostridiaceae</taxon>
        <taxon>Proteiniclasticum</taxon>
    </lineage>
</organism>
<dbReference type="InterPro" id="IPR036388">
    <property type="entry name" value="WH-like_DNA-bd_sf"/>
</dbReference>
<dbReference type="InterPro" id="IPR016032">
    <property type="entry name" value="Sig_transdc_resp-reg_C-effctor"/>
</dbReference>
<dbReference type="CDD" id="cd00383">
    <property type="entry name" value="trans_reg_C"/>
    <property type="match status" value="1"/>
</dbReference>
<feature type="DNA-binding region" description="OmpR/PhoB-type" evidence="9">
    <location>
        <begin position="130"/>
        <end position="227"/>
    </location>
</feature>
<evidence type="ECO:0000313" key="13">
    <source>
        <dbReference type="Proteomes" id="UP000181899"/>
    </source>
</evidence>
<dbReference type="STRING" id="398199.SAMN05421804_103164"/>
<evidence type="ECO:0000256" key="8">
    <source>
        <dbReference type="PROSITE-ProRule" id="PRU00169"/>
    </source>
</evidence>
<dbReference type="InterPro" id="IPR011006">
    <property type="entry name" value="CheY-like_superfamily"/>
</dbReference>
<accession>A0A1I5AGM0</accession>
<dbReference type="RefSeq" id="WP_074911581.1">
    <property type="nucleotide sequence ID" value="NZ_FOVK01000003.1"/>
</dbReference>